<protein>
    <submittedName>
        <fullName evidence="1">Uncharacterized protein</fullName>
    </submittedName>
</protein>
<evidence type="ECO:0000313" key="2">
    <source>
        <dbReference type="Proteomes" id="UP000821865"/>
    </source>
</evidence>
<reference evidence="1" key="1">
    <citation type="submission" date="2020-05" db="EMBL/GenBank/DDBJ databases">
        <title>Large-scale comparative analyses of tick genomes elucidate their genetic diversity and vector capacities.</title>
        <authorList>
            <person name="Jia N."/>
            <person name="Wang J."/>
            <person name="Shi W."/>
            <person name="Du L."/>
            <person name="Sun Y."/>
            <person name="Zhan W."/>
            <person name="Jiang J."/>
            <person name="Wang Q."/>
            <person name="Zhang B."/>
            <person name="Ji P."/>
            <person name="Sakyi L.B."/>
            <person name="Cui X."/>
            <person name="Yuan T."/>
            <person name="Jiang B."/>
            <person name="Yang W."/>
            <person name="Lam T.T.-Y."/>
            <person name="Chang Q."/>
            <person name="Ding S."/>
            <person name="Wang X."/>
            <person name="Zhu J."/>
            <person name="Ruan X."/>
            <person name="Zhao L."/>
            <person name="Wei J."/>
            <person name="Que T."/>
            <person name="Du C."/>
            <person name="Cheng J."/>
            <person name="Dai P."/>
            <person name="Han X."/>
            <person name="Huang E."/>
            <person name="Gao Y."/>
            <person name="Liu J."/>
            <person name="Shao H."/>
            <person name="Ye R."/>
            <person name="Li L."/>
            <person name="Wei W."/>
            <person name="Wang X."/>
            <person name="Wang C."/>
            <person name="Yang T."/>
            <person name="Huo Q."/>
            <person name="Li W."/>
            <person name="Guo W."/>
            <person name="Chen H."/>
            <person name="Zhou L."/>
            <person name="Ni X."/>
            <person name="Tian J."/>
            <person name="Zhou Y."/>
            <person name="Sheng Y."/>
            <person name="Liu T."/>
            <person name="Pan Y."/>
            <person name="Xia L."/>
            <person name="Li J."/>
            <person name="Zhao F."/>
            <person name="Cao W."/>
        </authorList>
    </citation>
    <scope>NUCLEOTIDE SEQUENCE</scope>
    <source>
        <strain evidence="1">Dsil-2018</strain>
    </source>
</reference>
<accession>A0ACB8CP41</accession>
<evidence type="ECO:0000313" key="1">
    <source>
        <dbReference type="EMBL" id="KAH7948909.1"/>
    </source>
</evidence>
<organism evidence="1 2">
    <name type="scientific">Dermacentor silvarum</name>
    <name type="common">Tick</name>
    <dbReference type="NCBI Taxonomy" id="543639"/>
    <lineage>
        <taxon>Eukaryota</taxon>
        <taxon>Metazoa</taxon>
        <taxon>Ecdysozoa</taxon>
        <taxon>Arthropoda</taxon>
        <taxon>Chelicerata</taxon>
        <taxon>Arachnida</taxon>
        <taxon>Acari</taxon>
        <taxon>Parasitiformes</taxon>
        <taxon>Ixodida</taxon>
        <taxon>Ixodoidea</taxon>
        <taxon>Ixodidae</taxon>
        <taxon>Rhipicephalinae</taxon>
        <taxon>Dermacentor</taxon>
    </lineage>
</organism>
<gene>
    <name evidence="1" type="ORF">HPB49_003398</name>
</gene>
<dbReference type="EMBL" id="CM023474">
    <property type="protein sequence ID" value="KAH7948909.1"/>
    <property type="molecule type" value="Genomic_DNA"/>
</dbReference>
<sequence>MSHELHEGRRKARVDRQRRQFKGDSYVTYVDVAAYPAGDLFAVAAVNGRDNSLTLAASVRAETPAAAETIAVALVIKQHDRHPGMRMLVIYTECFQRSVGSEETIGVTQPAASKCVRRVVEAIVHAGIRNKWVHFPRTSAEKATVKEGFLRRSGIPGIIGCVDGGRIAIIAPKGDNKVAYMCRKGFYALNSTFICDARMRILTVDALRPGSDHDTWKTTSGERRG</sequence>
<keyword evidence="2" id="KW-1185">Reference proteome</keyword>
<name>A0ACB8CP41_DERSI</name>
<comment type="caution">
    <text evidence="1">The sequence shown here is derived from an EMBL/GenBank/DDBJ whole genome shotgun (WGS) entry which is preliminary data.</text>
</comment>
<dbReference type="Proteomes" id="UP000821865">
    <property type="component" value="Chromosome 5"/>
</dbReference>
<proteinExistence type="predicted"/>